<sequence>MDVLIARTASGALHGVSCANPPGFAEVYSATMERQGCTVEQISMDEWVKRQRLSYVPVGKGGDWTPPETPDIQELADAVQETSKSLETTPLPDIGADVIHPQFGAGRVTHVLTYPDGEQVAVGSGRGWTALLREWQFAPSPLHDAPPPPAPAPEVHTPASEPAALPRPAPDAPPKPPTAALLSVTRRVRARKPLNRDDHAAVLWLMGQGYLRVTPVLDRRDPCPYFLTPAGEDATDRVERHVARQSQERAS</sequence>
<dbReference type="Proteomes" id="UP001597475">
    <property type="component" value="Unassembled WGS sequence"/>
</dbReference>
<keyword evidence="3" id="KW-1185">Reference proteome</keyword>
<name>A0ABW5P4Q9_9DEIO</name>
<feature type="compositionally biased region" description="Low complexity" evidence="1">
    <location>
        <begin position="153"/>
        <end position="164"/>
    </location>
</feature>
<comment type="caution">
    <text evidence="2">The sequence shown here is derived from an EMBL/GenBank/DDBJ whole genome shotgun (WGS) entry which is preliminary data.</text>
</comment>
<evidence type="ECO:0000256" key="1">
    <source>
        <dbReference type="SAM" id="MobiDB-lite"/>
    </source>
</evidence>
<dbReference type="RefSeq" id="WP_386846037.1">
    <property type="nucleotide sequence ID" value="NZ_JBHUMK010000052.1"/>
</dbReference>
<evidence type="ECO:0000313" key="3">
    <source>
        <dbReference type="Proteomes" id="UP001597475"/>
    </source>
</evidence>
<feature type="region of interest" description="Disordered" evidence="1">
    <location>
        <begin position="139"/>
        <end position="177"/>
    </location>
</feature>
<feature type="compositionally biased region" description="Pro residues" evidence="1">
    <location>
        <begin position="165"/>
        <end position="177"/>
    </location>
</feature>
<organism evidence="2 3">
    <name type="scientific">Deinococcus taklimakanensis</name>
    <dbReference type="NCBI Taxonomy" id="536443"/>
    <lineage>
        <taxon>Bacteria</taxon>
        <taxon>Thermotogati</taxon>
        <taxon>Deinococcota</taxon>
        <taxon>Deinococci</taxon>
        <taxon>Deinococcales</taxon>
        <taxon>Deinococcaceae</taxon>
        <taxon>Deinococcus</taxon>
    </lineage>
</organism>
<gene>
    <name evidence="2" type="ORF">ACFSR9_11815</name>
</gene>
<proteinExistence type="predicted"/>
<reference evidence="3" key="1">
    <citation type="journal article" date="2019" name="Int. J. Syst. Evol. Microbiol.">
        <title>The Global Catalogue of Microorganisms (GCM) 10K type strain sequencing project: providing services to taxonomists for standard genome sequencing and annotation.</title>
        <authorList>
            <consortium name="The Broad Institute Genomics Platform"/>
            <consortium name="The Broad Institute Genome Sequencing Center for Infectious Disease"/>
            <person name="Wu L."/>
            <person name="Ma J."/>
        </authorList>
    </citation>
    <scope>NUCLEOTIDE SEQUENCE [LARGE SCALE GENOMIC DNA]</scope>
    <source>
        <strain evidence="3">KCTC 33842</strain>
    </source>
</reference>
<dbReference type="EMBL" id="JBHUMK010000052">
    <property type="protein sequence ID" value="MFD2610118.1"/>
    <property type="molecule type" value="Genomic_DNA"/>
</dbReference>
<evidence type="ECO:0000313" key="2">
    <source>
        <dbReference type="EMBL" id="MFD2610118.1"/>
    </source>
</evidence>
<protein>
    <submittedName>
        <fullName evidence="2">Uncharacterized protein</fullName>
    </submittedName>
</protein>
<accession>A0ABW5P4Q9</accession>